<gene>
    <name evidence="1" type="ORF">C0184_08440</name>
</gene>
<comment type="caution">
    <text evidence="1">The sequence shown here is derived from an EMBL/GenBank/DDBJ whole genome shotgun (WGS) entry which is preliminary data.</text>
</comment>
<reference evidence="1 2" key="1">
    <citation type="submission" date="2018-01" db="EMBL/GenBank/DDBJ databases">
        <title>Metagenomic assembled genomes from two thermal pools in the Uzon Caldera, Kamchatka, Russia.</title>
        <authorList>
            <person name="Wilkins L."/>
            <person name="Ettinger C."/>
        </authorList>
    </citation>
    <scope>NUCLEOTIDE SEQUENCE [LARGE SCALE GENOMIC DNA]</scope>
    <source>
        <strain evidence="1">ZAV-02</strain>
    </source>
</reference>
<dbReference type="EMBL" id="PNIQ01000558">
    <property type="protein sequence ID" value="PMP81289.1"/>
    <property type="molecule type" value="Genomic_DNA"/>
</dbReference>
<dbReference type="Proteomes" id="UP000243376">
    <property type="component" value="Unassembled WGS sequence"/>
</dbReference>
<evidence type="ECO:0000313" key="1">
    <source>
        <dbReference type="EMBL" id="PMP81289.1"/>
    </source>
</evidence>
<organism evidence="1 2">
    <name type="scientific">Chloroflexus aggregans</name>
    <dbReference type="NCBI Taxonomy" id="152260"/>
    <lineage>
        <taxon>Bacteria</taxon>
        <taxon>Bacillati</taxon>
        <taxon>Chloroflexota</taxon>
        <taxon>Chloroflexia</taxon>
        <taxon>Chloroflexales</taxon>
        <taxon>Chloroflexineae</taxon>
        <taxon>Chloroflexaceae</taxon>
        <taxon>Chloroflexus</taxon>
    </lineage>
</organism>
<accession>A0A2J6X4H8</accession>
<sequence length="98" mass="10759">MADEWLYFDEVNASCGEYAYKPLVIVELAHFIVGERTSFDQIDPNAEQGAALRECHVVNTSVAFQPSEGIASSNFAQADWGVIVLATVDAARPLRKVK</sequence>
<protein>
    <submittedName>
        <fullName evidence="1">Uncharacterized protein</fullName>
    </submittedName>
</protein>
<dbReference type="AlphaFoldDB" id="A0A2J6X4H8"/>
<name>A0A2J6X4H8_9CHLR</name>
<proteinExistence type="predicted"/>
<evidence type="ECO:0000313" key="2">
    <source>
        <dbReference type="Proteomes" id="UP000243376"/>
    </source>
</evidence>